<keyword evidence="4 5" id="KW-0472">Membrane</keyword>
<keyword evidence="7" id="KW-1185">Reference proteome</keyword>
<dbReference type="InterPro" id="IPR044878">
    <property type="entry name" value="UbiA_sf"/>
</dbReference>
<evidence type="ECO:0000256" key="3">
    <source>
        <dbReference type="ARBA" id="ARBA00022989"/>
    </source>
</evidence>
<protein>
    <recommendedName>
        <fullName evidence="8">Digeranylgeranylglyceryl phosphate synthase</fullName>
    </recommendedName>
</protein>
<evidence type="ECO:0000256" key="4">
    <source>
        <dbReference type="ARBA" id="ARBA00023136"/>
    </source>
</evidence>
<dbReference type="EMBL" id="MNAD01001475">
    <property type="protein sequence ID" value="OJT05251.1"/>
    <property type="molecule type" value="Genomic_DNA"/>
</dbReference>
<evidence type="ECO:0008006" key="8">
    <source>
        <dbReference type="Google" id="ProtNLM"/>
    </source>
</evidence>
<feature type="transmembrane region" description="Helical" evidence="5">
    <location>
        <begin position="115"/>
        <end position="134"/>
    </location>
</feature>
<keyword evidence="2 5" id="KW-0812">Transmembrane</keyword>
<evidence type="ECO:0000313" key="6">
    <source>
        <dbReference type="EMBL" id="OJT05251.1"/>
    </source>
</evidence>
<accession>A0A1M2VC70</accession>
<feature type="transmembrane region" description="Helical" evidence="5">
    <location>
        <begin position="239"/>
        <end position="261"/>
    </location>
</feature>
<reference evidence="6 7" key="1">
    <citation type="submission" date="2016-10" db="EMBL/GenBank/DDBJ databases">
        <title>Genome sequence of the basidiomycete white-rot fungus Trametes pubescens.</title>
        <authorList>
            <person name="Makela M.R."/>
            <person name="Granchi Z."/>
            <person name="Peng M."/>
            <person name="De Vries R.P."/>
            <person name="Grigoriev I."/>
            <person name="Riley R."/>
            <person name="Hilden K."/>
        </authorList>
    </citation>
    <scope>NUCLEOTIDE SEQUENCE [LARGE SCALE GENOMIC DNA]</scope>
    <source>
        <strain evidence="6 7">FBCC735</strain>
    </source>
</reference>
<sequence length="291" mass="32226">MASTSTSSSSFFTPLGTALRTLRSVPYFLYTLLLFTKSDLKTTVGPVVTGPLRIPHVVFWVWLHVLQFDLANQCMDPEEDAQNKRDRPLPAKRITLAQARFLRWAIVPVCLRLSALYSVQTVYASAALIFLTLLYNELTAHRRHWVIRNVVNALGFTSFEVGATLVASADPTRLDGIALWSVLASTGIFATTIHTQDFKDVDGDRAIGRQTIPIVFGSAARWTVIVPLVLWSVGLSVFWGLSVVAGAAVTVLAVHVGVLYLNGKTIHEYQVAFYWYNVRAVSPLLFRDASD</sequence>
<dbReference type="OMA" id="AKLWCLW"/>
<dbReference type="PANTHER" id="PTHR42723">
    <property type="entry name" value="CHLOROPHYLL SYNTHASE"/>
    <property type="match status" value="1"/>
</dbReference>
<feature type="transmembrane region" description="Helical" evidence="5">
    <location>
        <begin position="177"/>
        <end position="193"/>
    </location>
</feature>
<proteinExistence type="predicted"/>
<dbReference type="Gene3D" id="1.10.357.140">
    <property type="entry name" value="UbiA prenyltransferase"/>
    <property type="match status" value="1"/>
</dbReference>
<dbReference type="OrthoDB" id="434972at2759"/>
<dbReference type="STRING" id="154538.A0A1M2VC70"/>
<dbReference type="AlphaFoldDB" id="A0A1M2VC70"/>
<dbReference type="GO" id="GO:0016020">
    <property type="term" value="C:membrane"/>
    <property type="evidence" value="ECO:0007669"/>
    <property type="project" value="UniProtKB-SubCell"/>
</dbReference>
<keyword evidence="3 5" id="KW-1133">Transmembrane helix</keyword>
<feature type="transmembrane region" description="Helical" evidence="5">
    <location>
        <begin position="214"/>
        <end position="233"/>
    </location>
</feature>
<evidence type="ECO:0000256" key="2">
    <source>
        <dbReference type="ARBA" id="ARBA00022692"/>
    </source>
</evidence>
<dbReference type="CDD" id="cd13965">
    <property type="entry name" value="PT_UbiA_3"/>
    <property type="match status" value="1"/>
</dbReference>
<dbReference type="Pfam" id="PF01040">
    <property type="entry name" value="UbiA"/>
    <property type="match status" value="1"/>
</dbReference>
<dbReference type="PANTHER" id="PTHR42723:SF1">
    <property type="entry name" value="CHLOROPHYLL SYNTHASE, CHLOROPLASTIC"/>
    <property type="match status" value="1"/>
</dbReference>
<dbReference type="Proteomes" id="UP000184267">
    <property type="component" value="Unassembled WGS sequence"/>
</dbReference>
<gene>
    <name evidence="6" type="ORF">TRAPUB_3958</name>
</gene>
<name>A0A1M2VC70_TRAPU</name>
<feature type="transmembrane region" description="Helical" evidence="5">
    <location>
        <begin position="146"/>
        <end position="165"/>
    </location>
</feature>
<evidence type="ECO:0000256" key="1">
    <source>
        <dbReference type="ARBA" id="ARBA00004141"/>
    </source>
</evidence>
<comment type="subcellular location">
    <subcellularLocation>
        <location evidence="1">Membrane</location>
        <topology evidence="1">Multi-pass membrane protein</topology>
    </subcellularLocation>
</comment>
<organism evidence="6 7">
    <name type="scientific">Trametes pubescens</name>
    <name type="common">White-rot fungus</name>
    <dbReference type="NCBI Taxonomy" id="154538"/>
    <lineage>
        <taxon>Eukaryota</taxon>
        <taxon>Fungi</taxon>
        <taxon>Dikarya</taxon>
        <taxon>Basidiomycota</taxon>
        <taxon>Agaricomycotina</taxon>
        <taxon>Agaricomycetes</taxon>
        <taxon>Polyporales</taxon>
        <taxon>Polyporaceae</taxon>
        <taxon>Trametes</taxon>
    </lineage>
</organism>
<evidence type="ECO:0000313" key="7">
    <source>
        <dbReference type="Proteomes" id="UP000184267"/>
    </source>
</evidence>
<comment type="caution">
    <text evidence="6">The sequence shown here is derived from an EMBL/GenBank/DDBJ whole genome shotgun (WGS) entry which is preliminary data.</text>
</comment>
<dbReference type="GO" id="GO:0016765">
    <property type="term" value="F:transferase activity, transferring alkyl or aryl (other than methyl) groups"/>
    <property type="evidence" value="ECO:0007669"/>
    <property type="project" value="InterPro"/>
</dbReference>
<dbReference type="InterPro" id="IPR000537">
    <property type="entry name" value="UbiA_prenyltransferase"/>
</dbReference>
<dbReference type="InterPro" id="IPR050475">
    <property type="entry name" value="Prenyltransferase_related"/>
</dbReference>
<evidence type="ECO:0000256" key="5">
    <source>
        <dbReference type="SAM" id="Phobius"/>
    </source>
</evidence>